<keyword evidence="2" id="KW-1003">Cell membrane</keyword>
<comment type="similarity">
    <text evidence="1">Belongs to the ZipA family.</text>
</comment>
<dbReference type="Proteomes" id="UP000700248">
    <property type="component" value="Unassembled WGS sequence"/>
</dbReference>
<keyword evidence="3" id="KW-1133">Transmembrane helix</keyword>
<evidence type="ECO:0000313" key="6">
    <source>
        <dbReference type="Proteomes" id="UP000700248"/>
    </source>
</evidence>
<name>A0A9D2VEG5_9BURK</name>
<dbReference type="Gene3D" id="3.30.1400.10">
    <property type="entry name" value="ZipA, C-terminal FtsZ-binding domain"/>
    <property type="match status" value="1"/>
</dbReference>
<organism evidence="5 6">
    <name type="scientific">Paenalcaligenes hominis</name>
    <dbReference type="NCBI Taxonomy" id="643674"/>
    <lineage>
        <taxon>Bacteria</taxon>
        <taxon>Pseudomonadati</taxon>
        <taxon>Pseudomonadota</taxon>
        <taxon>Betaproteobacteria</taxon>
        <taxon>Burkholderiales</taxon>
        <taxon>Alcaligenaceae</taxon>
        <taxon>Paenalcaligenes</taxon>
    </lineage>
</organism>
<dbReference type="RefSeq" id="WP_276830090.1">
    <property type="nucleotide sequence ID" value="NZ_DYTQ01000030.1"/>
</dbReference>
<evidence type="ECO:0000256" key="3">
    <source>
        <dbReference type="SAM" id="Phobius"/>
    </source>
</evidence>
<keyword evidence="2" id="KW-0997">Cell inner membrane</keyword>
<dbReference type="GO" id="GO:0005886">
    <property type="term" value="C:plasma membrane"/>
    <property type="evidence" value="ECO:0007669"/>
    <property type="project" value="UniProtKB-SubCell"/>
</dbReference>
<reference evidence="5" key="1">
    <citation type="journal article" date="2021" name="PeerJ">
        <title>Extensive microbial diversity within the chicken gut microbiome revealed by metagenomics and culture.</title>
        <authorList>
            <person name="Gilroy R."/>
            <person name="Ravi A."/>
            <person name="Getino M."/>
            <person name="Pursley I."/>
            <person name="Horton D.L."/>
            <person name="Alikhan N.F."/>
            <person name="Baker D."/>
            <person name="Gharbi K."/>
            <person name="Hall N."/>
            <person name="Watson M."/>
            <person name="Adriaenssens E.M."/>
            <person name="Foster-Nyarko E."/>
            <person name="Jarju S."/>
            <person name="Secka A."/>
            <person name="Antonio M."/>
            <person name="Oren A."/>
            <person name="Chaudhuri R.R."/>
            <person name="La Ragione R."/>
            <person name="Hildebrand F."/>
            <person name="Pallen M.J."/>
        </authorList>
    </citation>
    <scope>NUCLEOTIDE SEQUENCE</scope>
    <source>
        <strain evidence="5">CHK175-13533</strain>
    </source>
</reference>
<evidence type="ECO:0000256" key="1">
    <source>
        <dbReference type="RuleBase" id="RU003612"/>
    </source>
</evidence>
<evidence type="ECO:0000256" key="2">
    <source>
        <dbReference type="RuleBase" id="RU003613"/>
    </source>
</evidence>
<dbReference type="AlphaFoldDB" id="A0A9D2VEG5"/>
<keyword evidence="1" id="KW-0131">Cell cycle</keyword>
<accession>A0A9D2VEG5</accession>
<comment type="subcellular location">
    <subcellularLocation>
        <location evidence="2">Cell inner membrane</location>
        <topology evidence="2">Single-pass type I membrane protein</topology>
    </subcellularLocation>
</comment>
<dbReference type="Pfam" id="PF04354">
    <property type="entry name" value="ZipA_C"/>
    <property type="match status" value="1"/>
</dbReference>
<feature type="domain" description="ZipA C-terminal FtsZ-binding" evidence="4">
    <location>
        <begin position="197"/>
        <end position="317"/>
    </location>
</feature>
<dbReference type="EMBL" id="DYTQ01000030">
    <property type="protein sequence ID" value="HJH23338.1"/>
    <property type="molecule type" value="Genomic_DNA"/>
</dbReference>
<dbReference type="InterPro" id="IPR007449">
    <property type="entry name" value="ZipA_FtsZ-bd_C"/>
</dbReference>
<dbReference type="InterPro" id="IPR036765">
    <property type="entry name" value="ZipA_FtsZ-bd_C_sf"/>
</dbReference>
<keyword evidence="2 3" id="KW-0472">Membrane</keyword>
<keyword evidence="1" id="KW-0132">Cell division</keyword>
<proteinExistence type="inferred from homology"/>
<reference evidence="5" key="2">
    <citation type="submission" date="2021-09" db="EMBL/GenBank/DDBJ databases">
        <authorList>
            <person name="Gilroy R."/>
        </authorList>
    </citation>
    <scope>NUCLEOTIDE SEQUENCE</scope>
    <source>
        <strain evidence="5">CHK175-13533</strain>
    </source>
</reference>
<dbReference type="SUPFAM" id="SSF64383">
    <property type="entry name" value="Cell-division protein ZipA, C-terminal domain"/>
    <property type="match status" value="1"/>
</dbReference>
<dbReference type="GO" id="GO:0090529">
    <property type="term" value="P:cell septum assembly"/>
    <property type="evidence" value="ECO:0007669"/>
    <property type="project" value="InterPro"/>
</dbReference>
<gene>
    <name evidence="5" type="ORF">K8U84_02150</name>
</gene>
<keyword evidence="2 3" id="KW-0812">Transmembrane</keyword>
<protein>
    <recommendedName>
        <fullName evidence="1">Cell division protein ZipA</fullName>
    </recommendedName>
</protein>
<feature type="transmembrane region" description="Helical" evidence="3">
    <location>
        <begin position="6"/>
        <end position="25"/>
    </location>
</feature>
<sequence length="341" mass="37995">MSDLKIALVALGAILILLVLLFNWWQDRRVRNTMKDKFPEAPADPLMTQLEAERREPTVRIAETLAQSKAEPAVLAEDIDAATEAVIDVQFPKAVPGAELMDLLRAYLRVETKPVRLFALSAQGEHHAYPHEAEQYVGMQLAVLLANRKGPISEIDWSRLWMAAQNLAQQLDGTVDGPEQQEVIERAQQLDNLCANLDAQVGLSLRLPQPLATAEVRQVALSAGFMEYGKQLGWLASSGIPRFTLLFDGKPAMDLHSAQVSRLDLLLDVPNSPKDENAFSRMATVGRDLAMRLDAELIDDQGQPLTAHYDDEIDQQLYQIYEQLEDAGFNAGENRTLRVFT</sequence>
<dbReference type="SMART" id="SM00771">
    <property type="entry name" value="ZipA_C"/>
    <property type="match status" value="1"/>
</dbReference>
<evidence type="ECO:0000259" key="4">
    <source>
        <dbReference type="SMART" id="SM00771"/>
    </source>
</evidence>
<comment type="function">
    <text evidence="1">Essential cell division protein that stabilizes the FtsZ protofilaments by cross-linking them and that serves as a cytoplasmic membrane anchor for the Z ring. Also required for the recruitment to the septal ring of downstream cell division proteins.</text>
</comment>
<evidence type="ECO:0000313" key="5">
    <source>
        <dbReference type="EMBL" id="HJH23338.1"/>
    </source>
</evidence>
<comment type="caution">
    <text evidence="5">The sequence shown here is derived from an EMBL/GenBank/DDBJ whole genome shotgun (WGS) entry which is preliminary data.</text>
</comment>